<dbReference type="VEuPathDB" id="TrichDB:TVAGG3_0989940"/>
<name>A2DNZ2_TRIV3</name>
<dbReference type="SUPFAM" id="SSF52058">
    <property type="entry name" value="L domain-like"/>
    <property type="match status" value="2"/>
</dbReference>
<keyword evidence="3" id="KW-1185">Reference proteome</keyword>
<feature type="signal peptide" evidence="1">
    <location>
        <begin position="1"/>
        <end position="18"/>
    </location>
</feature>
<accession>A2DNZ2</accession>
<organism evidence="2 3">
    <name type="scientific">Trichomonas vaginalis (strain ATCC PRA-98 / G3)</name>
    <dbReference type="NCBI Taxonomy" id="412133"/>
    <lineage>
        <taxon>Eukaryota</taxon>
        <taxon>Metamonada</taxon>
        <taxon>Parabasalia</taxon>
        <taxon>Trichomonadida</taxon>
        <taxon>Trichomonadidae</taxon>
        <taxon>Trichomonas</taxon>
    </lineage>
</organism>
<proteinExistence type="predicted"/>
<reference evidence="2" key="1">
    <citation type="submission" date="2006-10" db="EMBL/GenBank/DDBJ databases">
        <authorList>
            <person name="Amadeo P."/>
            <person name="Zhao Q."/>
            <person name="Wortman J."/>
            <person name="Fraser-Liggett C."/>
            <person name="Carlton J."/>
        </authorList>
    </citation>
    <scope>NUCLEOTIDE SEQUENCE</scope>
    <source>
        <strain evidence="2">G3</strain>
    </source>
</reference>
<reference evidence="2" key="2">
    <citation type="journal article" date="2007" name="Science">
        <title>Draft genome sequence of the sexually transmitted pathogen Trichomonas vaginalis.</title>
        <authorList>
            <person name="Carlton J.M."/>
            <person name="Hirt R.P."/>
            <person name="Silva J.C."/>
            <person name="Delcher A.L."/>
            <person name="Schatz M."/>
            <person name="Zhao Q."/>
            <person name="Wortman J.R."/>
            <person name="Bidwell S.L."/>
            <person name="Alsmark U.C.M."/>
            <person name="Besteiro S."/>
            <person name="Sicheritz-Ponten T."/>
            <person name="Noel C.J."/>
            <person name="Dacks J.B."/>
            <person name="Foster P.G."/>
            <person name="Simillion C."/>
            <person name="Van de Peer Y."/>
            <person name="Miranda-Saavedra D."/>
            <person name="Barton G.J."/>
            <person name="Westrop G.D."/>
            <person name="Mueller S."/>
            <person name="Dessi D."/>
            <person name="Fiori P.L."/>
            <person name="Ren Q."/>
            <person name="Paulsen I."/>
            <person name="Zhang H."/>
            <person name="Bastida-Corcuera F.D."/>
            <person name="Simoes-Barbosa A."/>
            <person name="Brown M.T."/>
            <person name="Hayes R.D."/>
            <person name="Mukherjee M."/>
            <person name="Okumura C.Y."/>
            <person name="Schneider R."/>
            <person name="Smith A.J."/>
            <person name="Vanacova S."/>
            <person name="Villalvazo M."/>
            <person name="Haas B.J."/>
            <person name="Pertea M."/>
            <person name="Feldblyum T.V."/>
            <person name="Utterback T.R."/>
            <person name="Shu C.L."/>
            <person name="Osoegawa K."/>
            <person name="de Jong P.J."/>
            <person name="Hrdy I."/>
            <person name="Horvathova L."/>
            <person name="Zubacova Z."/>
            <person name="Dolezal P."/>
            <person name="Malik S.B."/>
            <person name="Logsdon J.M. Jr."/>
            <person name="Henze K."/>
            <person name="Gupta A."/>
            <person name="Wang C.C."/>
            <person name="Dunne R.L."/>
            <person name="Upcroft J.A."/>
            <person name="Upcroft P."/>
            <person name="White O."/>
            <person name="Salzberg S.L."/>
            <person name="Tang P."/>
            <person name="Chiu C.-H."/>
            <person name="Lee Y.-S."/>
            <person name="Embley T.M."/>
            <person name="Coombs G.H."/>
            <person name="Mottram J.C."/>
            <person name="Tachezy J."/>
            <person name="Fraser-Liggett C.M."/>
            <person name="Johnson P.J."/>
        </authorList>
    </citation>
    <scope>NUCLEOTIDE SEQUENCE [LARGE SCALE GENOMIC DNA]</scope>
    <source>
        <strain evidence="2">G3</strain>
    </source>
</reference>
<dbReference type="PANTHER" id="PTHR45661:SF3">
    <property type="entry name" value="IG-LIKE DOMAIN-CONTAINING PROTEIN"/>
    <property type="match status" value="1"/>
</dbReference>
<dbReference type="InterPro" id="IPR026906">
    <property type="entry name" value="LRR_5"/>
</dbReference>
<keyword evidence="1" id="KW-0732">Signal</keyword>
<dbReference type="OrthoDB" id="6363818at2759"/>
<dbReference type="InterPro" id="IPR053139">
    <property type="entry name" value="Surface_bspA-like"/>
</dbReference>
<feature type="chain" id="PRO_5002643231" evidence="1">
    <location>
        <begin position="19"/>
        <end position="480"/>
    </location>
</feature>
<dbReference type="Pfam" id="PF13306">
    <property type="entry name" value="LRR_5"/>
    <property type="match status" value="2"/>
</dbReference>
<dbReference type="STRING" id="5722.A2DNZ2"/>
<protein>
    <submittedName>
        <fullName evidence="2">Surface antigen BspA-like</fullName>
    </submittedName>
</protein>
<dbReference type="EMBL" id="DS113225">
    <property type="protein sequence ID" value="EAY17841.1"/>
    <property type="molecule type" value="Genomic_DNA"/>
</dbReference>
<dbReference type="Gene3D" id="3.80.10.10">
    <property type="entry name" value="Ribonuclease Inhibitor"/>
    <property type="match status" value="3"/>
</dbReference>
<dbReference type="InParanoid" id="A2DNZ2"/>
<dbReference type="RefSeq" id="XP_001329976.1">
    <property type="nucleotide sequence ID" value="XM_001329941.1"/>
</dbReference>
<evidence type="ECO:0000313" key="3">
    <source>
        <dbReference type="Proteomes" id="UP000001542"/>
    </source>
</evidence>
<evidence type="ECO:0000313" key="2">
    <source>
        <dbReference type="EMBL" id="EAY17841.1"/>
    </source>
</evidence>
<dbReference type="Proteomes" id="UP000001542">
    <property type="component" value="Unassembled WGS sequence"/>
</dbReference>
<dbReference type="KEGG" id="tva:4775859"/>
<dbReference type="InterPro" id="IPR032675">
    <property type="entry name" value="LRR_dom_sf"/>
</dbReference>
<gene>
    <name evidence="2" type="ORF">TVAG_010650</name>
</gene>
<sequence>MITFLVLLCIDIDKSCYSSDGKNLTKVNDTSPELRISSTCEIINRRCFYDLNTLFSFSFEENPNLTTIESYSFSSCSNLTIINLSSCTKLTKISSNAFDGCINVNQIILPEGLLEIGDYAFQYIYQLTNIIIPASVKIIGYRSFCMCNELQNVSFPVGSNLTSLTTDVFAGTKITSFQIPEKVSDIDGEAFGSKKFTNISVHPNNNYLILDGNAVYSKNKSILYFICNKTEYEIPNTVTTIGYNCFSYSSIETIIIPNSVTTIEGLCFHDSHIKTIEIPNSITSINELCFYSSYIETVIIPNTTTTIGKGCFSGSIIKTIIIPNTVTTIGEDFLLHCDIKSVIIPNSVTTIGVQSFYGSSLGSIIIPSSVKRIEIGAFEYCNELRNVTFLGPVDYIGEYVFDYCGSLKLIIFPNSTMTVTVSDFVSTNMPNVKLSFTYKTLFYHSQVYVFDSIKRNTKVSISYLNESNLIITQCGLIYGF</sequence>
<dbReference type="AlphaFoldDB" id="A2DNZ2"/>
<dbReference type="VEuPathDB" id="TrichDB:TVAG_080240"/>
<evidence type="ECO:0000256" key="1">
    <source>
        <dbReference type="SAM" id="SignalP"/>
    </source>
</evidence>
<dbReference type="PANTHER" id="PTHR45661">
    <property type="entry name" value="SURFACE ANTIGEN"/>
    <property type="match status" value="1"/>
</dbReference>